<dbReference type="Pfam" id="PF00501">
    <property type="entry name" value="AMP-binding"/>
    <property type="match status" value="1"/>
</dbReference>
<organism evidence="7 8">
    <name type="scientific">Persicitalea jodogahamensis</name>
    <dbReference type="NCBI Taxonomy" id="402147"/>
    <lineage>
        <taxon>Bacteria</taxon>
        <taxon>Pseudomonadati</taxon>
        <taxon>Bacteroidota</taxon>
        <taxon>Cytophagia</taxon>
        <taxon>Cytophagales</taxon>
        <taxon>Spirosomataceae</taxon>
        <taxon>Persicitalea</taxon>
    </lineage>
</organism>
<evidence type="ECO:0000256" key="2">
    <source>
        <dbReference type="ARBA" id="ARBA00022598"/>
    </source>
</evidence>
<dbReference type="InterPro" id="IPR025110">
    <property type="entry name" value="AMP-bd_C"/>
</dbReference>
<gene>
    <name evidence="7" type="ORF">GCM10007390_41940</name>
</gene>
<evidence type="ECO:0000256" key="3">
    <source>
        <dbReference type="ARBA" id="ARBA00022832"/>
    </source>
</evidence>
<keyword evidence="8" id="KW-1185">Reference proteome</keyword>
<dbReference type="InterPro" id="IPR000873">
    <property type="entry name" value="AMP-dep_synth/lig_dom"/>
</dbReference>
<protein>
    <submittedName>
        <fullName evidence="7">Long-chain-fatty-acid--CoA ligase</fullName>
    </submittedName>
</protein>
<accession>A0A8J3D4P0</accession>
<dbReference type="PANTHER" id="PTHR43859:SF4">
    <property type="entry name" value="BUTANOATE--COA LIGASE AAE1-RELATED"/>
    <property type="match status" value="1"/>
</dbReference>
<evidence type="ECO:0000313" key="8">
    <source>
        <dbReference type="Proteomes" id="UP000598271"/>
    </source>
</evidence>
<dbReference type="SUPFAM" id="SSF56801">
    <property type="entry name" value="Acetyl-CoA synthetase-like"/>
    <property type="match status" value="1"/>
</dbReference>
<dbReference type="InterPro" id="IPR045851">
    <property type="entry name" value="AMP-bd_C_sf"/>
</dbReference>
<sequence>MHTKLTENVSPSRNTSTLILTLSKYPVIQTKLIPRTPSAYEPPMLIKSLLAQSLRFNPTREIIYRDLFRMDYFEFNKRVRRLANALTKVGINAGDTVAVLDWDSHRYLECFFAVPMMGAILHTVNVRLSPEQILYTIEHAEDSIILVHEDFLPIIEAVKDKITTTKRFIVLSDKVYGEAKAELSETSFDTLGEYESLLAEASESYDFQDFDENTWATTFYTTGTTGNPKGVYFSHRQLFLHTMGLMSLFTGYEAVPFSHQDVYMPITPLFHVHAWGFPLFATMLNNKQVYPGRYEPEMLLKLLLKEKVTFSHCVPTILGMLVNSPVAKQVDLSKWKVVIGGSALTRGLAKAALDLGINVSQGYGMSETAPVMSIVHLNDEQQNWNQEKQLDLRTKAGRIAPFVEMRLIDDAGEFLPHDGKTVGEIVTRGPWMTQGYFKDPENSEKLWQGGWLHTGDVASIGPDYYVSITDRVKDVIKTGGEWVPSLDIENIFSQIEGVAEVAVVGLPDERWGERPYAIVVAKPEFANKLNDEVIRNYLDAEVEAGKIKKWYVPDRIVFVPEIPKTSVGKLDKKKIRVEMRDLLLG</sequence>
<dbReference type="GO" id="GO:0006631">
    <property type="term" value="P:fatty acid metabolic process"/>
    <property type="evidence" value="ECO:0007669"/>
    <property type="project" value="UniProtKB-KW"/>
</dbReference>
<dbReference type="Gene3D" id="3.30.300.30">
    <property type="match status" value="1"/>
</dbReference>
<dbReference type="Pfam" id="PF13193">
    <property type="entry name" value="AMP-binding_C"/>
    <property type="match status" value="1"/>
</dbReference>
<dbReference type="NCBIfam" id="NF004837">
    <property type="entry name" value="PRK06187.1"/>
    <property type="match status" value="1"/>
</dbReference>
<dbReference type="PANTHER" id="PTHR43859">
    <property type="entry name" value="ACYL-ACTIVATING ENZYME"/>
    <property type="match status" value="1"/>
</dbReference>
<reference evidence="7 8" key="1">
    <citation type="journal article" date="2014" name="Int. J. Syst. Evol. Microbiol.">
        <title>Complete genome sequence of Corynebacterium casei LMG S-19264T (=DSM 44701T), isolated from a smear-ripened cheese.</title>
        <authorList>
            <consortium name="US DOE Joint Genome Institute (JGI-PGF)"/>
            <person name="Walter F."/>
            <person name="Albersmeier A."/>
            <person name="Kalinowski J."/>
            <person name="Ruckert C."/>
        </authorList>
    </citation>
    <scope>NUCLEOTIDE SEQUENCE [LARGE SCALE GENOMIC DNA]</scope>
    <source>
        <strain evidence="7 8">KCTC 12866</strain>
    </source>
</reference>
<keyword evidence="4" id="KW-0443">Lipid metabolism</keyword>
<evidence type="ECO:0000256" key="1">
    <source>
        <dbReference type="ARBA" id="ARBA00006432"/>
    </source>
</evidence>
<name>A0A8J3D4P0_9BACT</name>
<proteinExistence type="inferred from homology"/>
<dbReference type="EMBL" id="BMXF01000004">
    <property type="protein sequence ID" value="GHB82418.1"/>
    <property type="molecule type" value="Genomic_DNA"/>
</dbReference>
<feature type="domain" description="AMP-dependent synthetase/ligase" evidence="5">
    <location>
        <begin position="55"/>
        <end position="437"/>
    </location>
</feature>
<dbReference type="InterPro" id="IPR042099">
    <property type="entry name" value="ANL_N_sf"/>
</dbReference>
<evidence type="ECO:0000313" key="7">
    <source>
        <dbReference type="EMBL" id="GHB82418.1"/>
    </source>
</evidence>
<evidence type="ECO:0000256" key="4">
    <source>
        <dbReference type="ARBA" id="ARBA00023098"/>
    </source>
</evidence>
<evidence type="ECO:0000259" key="6">
    <source>
        <dbReference type="Pfam" id="PF13193"/>
    </source>
</evidence>
<keyword evidence="2 7" id="KW-0436">Ligase</keyword>
<feature type="domain" description="AMP-binding enzyme C-terminal" evidence="6">
    <location>
        <begin position="488"/>
        <end position="569"/>
    </location>
</feature>
<dbReference type="AlphaFoldDB" id="A0A8J3D4P0"/>
<evidence type="ECO:0000259" key="5">
    <source>
        <dbReference type="Pfam" id="PF00501"/>
    </source>
</evidence>
<dbReference type="CDD" id="cd12119">
    <property type="entry name" value="ttLC_FACS_AlkK_like"/>
    <property type="match status" value="1"/>
</dbReference>
<comment type="similarity">
    <text evidence="1">Belongs to the ATP-dependent AMP-binding enzyme family.</text>
</comment>
<dbReference type="Gene3D" id="3.40.50.12780">
    <property type="entry name" value="N-terminal domain of ligase-like"/>
    <property type="match status" value="1"/>
</dbReference>
<dbReference type="Proteomes" id="UP000598271">
    <property type="component" value="Unassembled WGS sequence"/>
</dbReference>
<dbReference type="GO" id="GO:0016874">
    <property type="term" value="F:ligase activity"/>
    <property type="evidence" value="ECO:0007669"/>
    <property type="project" value="UniProtKB-KW"/>
</dbReference>
<keyword evidence="3" id="KW-0276">Fatty acid metabolism</keyword>
<comment type="caution">
    <text evidence="7">The sequence shown here is derived from an EMBL/GenBank/DDBJ whole genome shotgun (WGS) entry which is preliminary data.</text>
</comment>